<keyword evidence="3" id="KW-1185">Reference proteome</keyword>
<dbReference type="EMBL" id="MU003694">
    <property type="protein sequence ID" value="KAF2814521.1"/>
    <property type="molecule type" value="Genomic_DNA"/>
</dbReference>
<reference evidence="2 4" key="1">
    <citation type="journal article" date="2020" name="Stud. Mycol.">
        <title>101 Dothideomycetes genomes: a test case for predicting lifestyles and emergence of pathogens.</title>
        <authorList>
            <person name="Haridas S."/>
            <person name="Albert R."/>
            <person name="Binder M."/>
            <person name="Bloem J."/>
            <person name="Labutti K."/>
            <person name="Salamov A."/>
            <person name="Andreopoulos B."/>
            <person name="Baker S."/>
            <person name="Barry K."/>
            <person name="Bills G."/>
            <person name="Bluhm B."/>
            <person name="Cannon C."/>
            <person name="Castanera R."/>
            <person name="Culley D."/>
            <person name="Daum C."/>
            <person name="Ezra D."/>
            <person name="Gonzalez J."/>
            <person name="Henrissat B."/>
            <person name="Kuo A."/>
            <person name="Liang C."/>
            <person name="Lipzen A."/>
            <person name="Lutzoni F."/>
            <person name="Magnuson J."/>
            <person name="Mondo S."/>
            <person name="Nolan M."/>
            <person name="Ohm R."/>
            <person name="Pangilinan J."/>
            <person name="Park H.-J."/>
            <person name="Ramirez L."/>
            <person name="Alfaro M."/>
            <person name="Sun H."/>
            <person name="Tritt A."/>
            <person name="Yoshinaga Y."/>
            <person name="Zwiers L.-H."/>
            <person name="Turgeon B."/>
            <person name="Goodwin S."/>
            <person name="Spatafora J."/>
            <person name="Crous P."/>
            <person name="Grigoriev I."/>
        </authorList>
    </citation>
    <scope>NUCLEOTIDE SEQUENCE</scope>
    <source>
        <strain evidence="2 4">CBS 304.34</strain>
    </source>
</reference>
<evidence type="ECO:0000313" key="3">
    <source>
        <dbReference type="Proteomes" id="UP000504636"/>
    </source>
</evidence>
<dbReference type="GeneID" id="54453935"/>
<evidence type="ECO:0000256" key="1">
    <source>
        <dbReference type="SAM" id="Phobius"/>
    </source>
</evidence>
<gene>
    <name evidence="2 4" type="ORF">BDZ99DRAFT_179771</name>
</gene>
<keyword evidence="1" id="KW-0812">Transmembrane</keyword>
<feature type="transmembrane region" description="Helical" evidence="1">
    <location>
        <begin position="80"/>
        <end position="106"/>
    </location>
</feature>
<evidence type="ECO:0000313" key="4">
    <source>
        <dbReference type="RefSeq" id="XP_033581485.1"/>
    </source>
</evidence>
<reference evidence="4" key="2">
    <citation type="submission" date="2020-04" db="EMBL/GenBank/DDBJ databases">
        <authorList>
            <consortium name="NCBI Genome Project"/>
        </authorList>
    </citation>
    <scope>NUCLEOTIDE SEQUENCE</scope>
    <source>
        <strain evidence="4">CBS 304.34</strain>
    </source>
</reference>
<dbReference type="AlphaFoldDB" id="A0A6A6Z0A7"/>
<accession>A0A6A6Z0A7</accession>
<sequence>MKEPTIIRTRTSNDALRKMYERRYAIASFWRMPSQSSSSIRRQTECLHVLQPLTSVKLAFFSSYLNLPLHVARKLSVAPWLLLCGVSFSHALSPLCVTLITLSYMICVSQVLNFSCC</sequence>
<dbReference type="RefSeq" id="XP_033581485.1">
    <property type="nucleotide sequence ID" value="XM_033713042.1"/>
</dbReference>
<evidence type="ECO:0000313" key="2">
    <source>
        <dbReference type="EMBL" id="KAF2814521.1"/>
    </source>
</evidence>
<organism evidence="2">
    <name type="scientific">Mytilinidion resinicola</name>
    <dbReference type="NCBI Taxonomy" id="574789"/>
    <lineage>
        <taxon>Eukaryota</taxon>
        <taxon>Fungi</taxon>
        <taxon>Dikarya</taxon>
        <taxon>Ascomycota</taxon>
        <taxon>Pezizomycotina</taxon>
        <taxon>Dothideomycetes</taxon>
        <taxon>Pleosporomycetidae</taxon>
        <taxon>Mytilinidiales</taxon>
        <taxon>Mytilinidiaceae</taxon>
        <taxon>Mytilinidion</taxon>
    </lineage>
</organism>
<keyword evidence="1" id="KW-1133">Transmembrane helix</keyword>
<reference evidence="4" key="3">
    <citation type="submission" date="2025-04" db="UniProtKB">
        <authorList>
            <consortium name="RefSeq"/>
        </authorList>
    </citation>
    <scope>IDENTIFICATION</scope>
    <source>
        <strain evidence="4">CBS 304.34</strain>
    </source>
</reference>
<protein>
    <submittedName>
        <fullName evidence="2 4">Uncharacterized protein</fullName>
    </submittedName>
</protein>
<proteinExistence type="predicted"/>
<keyword evidence="1" id="KW-0472">Membrane</keyword>
<name>A0A6A6Z0A7_9PEZI</name>
<dbReference type="Proteomes" id="UP000504636">
    <property type="component" value="Unplaced"/>
</dbReference>